<accession>A0ABU6YQG0</accession>
<name>A0ABU6YQG0_9FABA</name>
<feature type="region of interest" description="Disordered" evidence="1">
    <location>
        <begin position="145"/>
        <end position="177"/>
    </location>
</feature>
<sequence>MFFIRLYPNGVTHRQEDGILFYCQAPVMFQHPRIRTLKKLQQVMLSNLGDRVSEITEIEYSFLSPQPNRRPVRMLVWLLNDEHVRVTFECHRRLMAETIMEFLVVVAEASSPSVPQPDEPPGPPIHATPLWVVKPVGEGVEAEIGSSDFDSDYLGESASSSEGLNDDGCIPDTPSGGRPRYILPLPLPIPRVEDVLCFYQQDEFDALQISDPMKAGIVDDYDIDGGVEDRISNGPPYPSSLMNGTSAGGGSMLIPMPRGTSIRGV</sequence>
<reference evidence="2 3" key="1">
    <citation type="journal article" date="2023" name="Plants (Basel)">
        <title>Bridging the Gap: Combining Genomics and Transcriptomics Approaches to Understand Stylosanthes scabra, an Orphan Legume from the Brazilian Caatinga.</title>
        <authorList>
            <person name="Ferreira-Neto J.R.C."/>
            <person name="da Silva M.D."/>
            <person name="Binneck E."/>
            <person name="de Melo N.F."/>
            <person name="da Silva R.H."/>
            <person name="de Melo A.L.T.M."/>
            <person name="Pandolfi V."/>
            <person name="Bustamante F.O."/>
            <person name="Brasileiro-Vidal A.C."/>
            <person name="Benko-Iseppon A.M."/>
        </authorList>
    </citation>
    <scope>NUCLEOTIDE SEQUENCE [LARGE SCALE GENOMIC DNA]</scope>
    <source>
        <tissue evidence="2">Leaves</tissue>
    </source>
</reference>
<dbReference type="Proteomes" id="UP001341840">
    <property type="component" value="Unassembled WGS sequence"/>
</dbReference>
<evidence type="ECO:0000256" key="1">
    <source>
        <dbReference type="SAM" id="MobiDB-lite"/>
    </source>
</evidence>
<organism evidence="2 3">
    <name type="scientific">Stylosanthes scabra</name>
    <dbReference type="NCBI Taxonomy" id="79078"/>
    <lineage>
        <taxon>Eukaryota</taxon>
        <taxon>Viridiplantae</taxon>
        <taxon>Streptophyta</taxon>
        <taxon>Embryophyta</taxon>
        <taxon>Tracheophyta</taxon>
        <taxon>Spermatophyta</taxon>
        <taxon>Magnoliopsida</taxon>
        <taxon>eudicotyledons</taxon>
        <taxon>Gunneridae</taxon>
        <taxon>Pentapetalae</taxon>
        <taxon>rosids</taxon>
        <taxon>fabids</taxon>
        <taxon>Fabales</taxon>
        <taxon>Fabaceae</taxon>
        <taxon>Papilionoideae</taxon>
        <taxon>50 kb inversion clade</taxon>
        <taxon>dalbergioids sensu lato</taxon>
        <taxon>Dalbergieae</taxon>
        <taxon>Pterocarpus clade</taxon>
        <taxon>Stylosanthes</taxon>
    </lineage>
</organism>
<protein>
    <submittedName>
        <fullName evidence="2">Uncharacterized protein</fullName>
    </submittedName>
</protein>
<feature type="region of interest" description="Disordered" evidence="1">
    <location>
        <begin position="244"/>
        <end position="265"/>
    </location>
</feature>
<keyword evidence="3" id="KW-1185">Reference proteome</keyword>
<gene>
    <name evidence="2" type="ORF">PIB30_085486</name>
</gene>
<proteinExistence type="predicted"/>
<dbReference type="EMBL" id="JASCZI010243083">
    <property type="protein sequence ID" value="MED6212650.1"/>
    <property type="molecule type" value="Genomic_DNA"/>
</dbReference>
<evidence type="ECO:0000313" key="3">
    <source>
        <dbReference type="Proteomes" id="UP001341840"/>
    </source>
</evidence>
<comment type="caution">
    <text evidence="2">The sequence shown here is derived from an EMBL/GenBank/DDBJ whole genome shotgun (WGS) entry which is preliminary data.</text>
</comment>
<evidence type="ECO:0000313" key="2">
    <source>
        <dbReference type="EMBL" id="MED6212650.1"/>
    </source>
</evidence>